<feature type="transmembrane region" description="Helical" evidence="1">
    <location>
        <begin position="273"/>
        <end position="291"/>
    </location>
</feature>
<dbReference type="EMBL" id="BAAABW010000024">
    <property type="protein sequence ID" value="GAA0360546.1"/>
    <property type="molecule type" value="Genomic_DNA"/>
</dbReference>
<keyword evidence="1" id="KW-0472">Membrane</keyword>
<organism evidence="2 3">
    <name type="scientific">Streptomyces blastmyceticus</name>
    <dbReference type="NCBI Taxonomy" id="68180"/>
    <lineage>
        <taxon>Bacteria</taxon>
        <taxon>Bacillati</taxon>
        <taxon>Actinomycetota</taxon>
        <taxon>Actinomycetes</taxon>
        <taxon>Kitasatosporales</taxon>
        <taxon>Streptomycetaceae</taxon>
        <taxon>Streptomyces</taxon>
    </lineage>
</organism>
<dbReference type="Pfam" id="PF12730">
    <property type="entry name" value="ABC2_membrane_4"/>
    <property type="match status" value="1"/>
</dbReference>
<feature type="transmembrane region" description="Helical" evidence="1">
    <location>
        <begin position="184"/>
        <end position="206"/>
    </location>
</feature>
<accession>A0ABN0XCY2</accession>
<reference evidence="2 3" key="1">
    <citation type="journal article" date="2019" name="Int. J. Syst. Evol. Microbiol.">
        <title>The Global Catalogue of Microorganisms (GCM) 10K type strain sequencing project: providing services to taxonomists for standard genome sequencing and annotation.</title>
        <authorList>
            <consortium name="The Broad Institute Genomics Platform"/>
            <consortium name="The Broad Institute Genome Sequencing Center for Infectious Disease"/>
            <person name="Wu L."/>
            <person name="Ma J."/>
        </authorList>
    </citation>
    <scope>NUCLEOTIDE SEQUENCE [LARGE SCALE GENOMIC DNA]</scope>
    <source>
        <strain evidence="2 3">JCM 4565</strain>
    </source>
</reference>
<dbReference type="PANTHER" id="PTHR37305">
    <property type="entry name" value="INTEGRAL MEMBRANE PROTEIN-RELATED"/>
    <property type="match status" value="1"/>
</dbReference>
<dbReference type="RefSeq" id="WP_344119917.1">
    <property type="nucleotide sequence ID" value="NZ_BAAABW010000024.1"/>
</dbReference>
<gene>
    <name evidence="2" type="ORF">GCM10010319_42490</name>
</gene>
<keyword evidence="3" id="KW-1185">Reference proteome</keyword>
<proteinExistence type="predicted"/>
<feature type="transmembrane region" description="Helical" evidence="1">
    <location>
        <begin position="213"/>
        <end position="232"/>
    </location>
</feature>
<evidence type="ECO:0000256" key="1">
    <source>
        <dbReference type="SAM" id="Phobius"/>
    </source>
</evidence>
<protein>
    <submittedName>
        <fullName evidence="2">ABC transporter permease subunit</fullName>
    </submittedName>
</protein>
<dbReference type="Proteomes" id="UP001500063">
    <property type="component" value="Unassembled WGS sequence"/>
</dbReference>
<dbReference type="PANTHER" id="PTHR37305:SF1">
    <property type="entry name" value="MEMBRANE PROTEIN"/>
    <property type="match status" value="1"/>
</dbReference>
<comment type="caution">
    <text evidence="2">The sequence shown here is derived from an EMBL/GenBank/DDBJ whole genome shotgun (WGS) entry which is preliminary data.</text>
</comment>
<feature type="transmembrane region" description="Helical" evidence="1">
    <location>
        <begin position="57"/>
        <end position="78"/>
    </location>
</feature>
<feature type="transmembrane region" description="Helical" evidence="1">
    <location>
        <begin position="90"/>
        <end position="115"/>
    </location>
</feature>
<evidence type="ECO:0000313" key="2">
    <source>
        <dbReference type="EMBL" id="GAA0360546.1"/>
    </source>
</evidence>
<keyword evidence="1" id="KW-1133">Transmembrane helix</keyword>
<sequence length="296" mass="31333">MTAPQHPQPPAPQAPAFAPEAPQWTGGYLSPIPVRKATLADALASEWTKIRSLRSTMWTLGVMVVLVFGIGCAIAAAATTVDNNGSERDMSALSFGVFGVLLGVICVITLGVLTITSEFGTGMIRTTLTACPNRARVLTAKAIVFFLLVFTITLVSTTLVGMVAESMLQGQWTDRTTGEMWLRATVGVSLFVALIGLLALAVGTLVRHSAGAITAMLGLMLLPLVMSMFMYASALSEIKKYLIQYSIPYELFVLFASGSDGPDSSGPMGWDPVWIMMGVVAVAMGGAYAALMKRDA</sequence>
<keyword evidence="1" id="KW-0812">Transmembrane</keyword>
<feature type="transmembrane region" description="Helical" evidence="1">
    <location>
        <begin position="142"/>
        <end position="164"/>
    </location>
</feature>
<name>A0ABN0XCY2_9ACTN</name>
<evidence type="ECO:0000313" key="3">
    <source>
        <dbReference type="Proteomes" id="UP001500063"/>
    </source>
</evidence>